<keyword evidence="9" id="KW-1133">Transmembrane helix</keyword>
<evidence type="ECO:0000313" key="11">
    <source>
        <dbReference type="Proteomes" id="UP000664132"/>
    </source>
</evidence>
<evidence type="ECO:0000256" key="9">
    <source>
        <dbReference type="SAM" id="Phobius"/>
    </source>
</evidence>
<dbReference type="InterPro" id="IPR050121">
    <property type="entry name" value="Cytochrome_P450_monoxygenase"/>
</dbReference>
<dbReference type="InterPro" id="IPR002403">
    <property type="entry name" value="Cyt_P450_E_grp-IV"/>
</dbReference>
<dbReference type="GO" id="GO:0016705">
    <property type="term" value="F:oxidoreductase activity, acting on paired donors, with incorporation or reduction of molecular oxygen"/>
    <property type="evidence" value="ECO:0007669"/>
    <property type="project" value="InterPro"/>
</dbReference>
<keyword evidence="11" id="KW-1185">Reference proteome</keyword>
<dbReference type="EMBL" id="JAFJYH010000533">
    <property type="protein sequence ID" value="KAG4411037.1"/>
    <property type="molecule type" value="Genomic_DNA"/>
</dbReference>
<dbReference type="SUPFAM" id="SSF48264">
    <property type="entry name" value="Cytochrome P450"/>
    <property type="match status" value="1"/>
</dbReference>
<dbReference type="Proteomes" id="UP000664132">
    <property type="component" value="Unassembled WGS sequence"/>
</dbReference>
<keyword evidence="9" id="KW-0812">Transmembrane</keyword>
<dbReference type="Gene3D" id="1.10.630.10">
    <property type="entry name" value="Cytochrome P450"/>
    <property type="match status" value="1"/>
</dbReference>
<dbReference type="GO" id="GO:0020037">
    <property type="term" value="F:heme binding"/>
    <property type="evidence" value="ECO:0007669"/>
    <property type="project" value="InterPro"/>
</dbReference>
<evidence type="ECO:0000256" key="1">
    <source>
        <dbReference type="ARBA" id="ARBA00001971"/>
    </source>
</evidence>
<comment type="similarity">
    <text evidence="2 8">Belongs to the cytochrome P450 family.</text>
</comment>
<dbReference type="PANTHER" id="PTHR24305">
    <property type="entry name" value="CYTOCHROME P450"/>
    <property type="match status" value="1"/>
</dbReference>
<evidence type="ECO:0000256" key="3">
    <source>
        <dbReference type="ARBA" id="ARBA00022723"/>
    </source>
</evidence>
<organism evidence="10 11">
    <name type="scientific">Cadophora malorum</name>
    <dbReference type="NCBI Taxonomy" id="108018"/>
    <lineage>
        <taxon>Eukaryota</taxon>
        <taxon>Fungi</taxon>
        <taxon>Dikarya</taxon>
        <taxon>Ascomycota</taxon>
        <taxon>Pezizomycotina</taxon>
        <taxon>Leotiomycetes</taxon>
        <taxon>Helotiales</taxon>
        <taxon>Ploettnerulaceae</taxon>
        <taxon>Cadophora</taxon>
    </lineage>
</organism>
<proteinExistence type="inferred from homology"/>
<comment type="caution">
    <text evidence="10">The sequence shown here is derived from an EMBL/GenBank/DDBJ whole genome shotgun (WGS) entry which is preliminary data.</text>
</comment>
<evidence type="ECO:0000256" key="8">
    <source>
        <dbReference type="RuleBase" id="RU000461"/>
    </source>
</evidence>
<dbReference type="InterPro" id="IPR017972">
    <property type="entry name" value="Cyt_P450_CS"/>
</dbReference>
<dbReference type="Pfam" id="PF00067">
    <property type="entry name" value="p450"/>
    <property type="match status" value="1"/>
</dbReference>
<evidence type="ECO:0000256" key="7">
    <source>
        <dbReference type="PIRSR" id="PIRSR602403-1"/>
    </source>
</evidence>
<feature type="transmembrane region" description="Helical" evidence="9">
    <location>
        <begin position="6"/>
        <end position="25"/>
    </location>
</feature>
<dbReference type="GO" id="GO:0005506">
    <property type="term" value="F:iron ion binding"/>
    <property type="evidence" value="ECO:0007669"/>
    <property type="project" value="InterPro"/>
</dbReference>
<dbReference type="InterPro" id="IPR036396">
    <property type="entry name" value="Cyt_P450_sf"/>
</dbReference>
<evidence type="ECO:0000313" key="10">
    <source>
        <dbReference type="EMBL" id="KAG4411037.1"/>
    </source>
</evidence>
<sequence length="553" mass="61377">MEAPTTEALFAAAAALGVTAHLLFFKRFEIDTHPLLLFLVFSIAPFVLRHILSITVLFGFVLAATFTTSLFTSIAVYRVYFHPLHHFPGRPLAKLTQLHSLTLTTKSGLKWHQILQSLHLQYGDYVRTGPRELSVANPAAMSYILGFGAKPGKGPVYDSMEESVNTTRDREFHTQRRKIWDSSLKTLVSAYTPQIESFTNTLLTRIRSSEGESLNVNSLALHYSYDVAMQLAFGQAGGFISGSQSATARSVMAGIKEATFALGLLYHVPWIMTLLTTFAFLPGPMKVWNDWSEKMLNERKQRGTEKPDLMGYLIANTPDTRKGNTLLFADSRVIVAAGSDTTATALTALFTLLASSPNLMGQIREEIDPKLSSNPSTFSCATSYPVLDSIINETLRLYPPVLFASQRTNLKTPLFIPSSPLKPKSLVEGGGTLIPADTILSMPTYTLHRDPRNFSRPTEFIPERWTTKTELVLNRQAFIPFSTGMTNCPGKNLAMMELRDVVARTVCEFDLCLPESTAREFDMEEFMRGTKDCFMATVPDVDVIFTARSTAST</sequence>
<feature type="transmembrane region" description="Helical" evidence="9">
    <location>
        <begin position="58"/>
        <end position="80"/>
    </location>
</feature>
<feature type="transmembrane region" description="Helical" evidence="9">
    <location>
        <begin position="34"/>
        <end position="52"/>
    </location>
</feature>
<keyword evidence="5 7" id="KW-0408">Iron</keyword>
<name>A0A8H7T0L3_9HELO</name>
<dbReference type="OrthoDB" id="6692864at2759"/>
<evidence type="ECO:0008006" key="12">
    <source>
        <dbReference type="Google" id="ProtNLM"/>
    </source>
</evidence>
<keyword evidence="7 8" id="KW-0349">Heme</keyword>
<gene>
    <name evidence="10" type="ORF">IFR04_015828</name>
</gene>
<keyword evidence="6 8" id="KW-0503">Monooxygenase</keyword>
<accession>A0A8H7T0L3</accession>
<dbReference type="PANTHER" id="PTHR24305:SF187">
    <property type="entry name" value="P450, PUTATIVE (EUROFUNG)-RELATED"/>
    <property type="match status" value="1"/>
</dbReference>
<keyword evidence="9" id="KW-0472">Membrane</keyword>
<protein>
    <recommendedName>
        <fullName evidence="12">Cytochrome P450</fullName>
    </recommendedName>
</protein>
<dbReference type="InterPro" id="IPR001128">
    <property type="entry name" value="Cyt_P450"/>
</dbReference>
<feature type="binding site" description="axial binding residue" evidence="7">
    <location>
        <position position="488"/>
    </location>
    <ligand>
        <name>heme</name>
        <dbReference type="ChEBI" id="CHEBI:30413"/>
    </ligand>
    <ligandPart>
        <name>Fe</name>
        <dbReference type="ChEBI" id="CHEBI:18248"/>
    </ligandPart>
</feature>
<reference evidence="10" key="1">
    <citation type="submission" date="2021-02" db="EMBL/GenBank/DDBJ databases">
        <title>Genome sequence Cadophora malorum strain M34.</title>
        <authorList>
            <person name="Stefanovic E."/>
            <person name="Vu D."/>
            <person name="Scully C."/>
            <person name="Dijksterhuis J."/>
            <person name="Roader J."/>
            <person name="Houbraken J."/>
        </authorList>
    </citation>
    <scope>NUCLEOTIDE SEQUENCE</scope>
    <source>
        <strain evidence="10">M34</strain>
    </source>
</reference>
<dbReference type="PRINTS" id="PR00465">
    <property type="entry name" value="EP450IV"/>
</dbReference>
<evidence type="ECO:0000256" key="6">
    <source>
        <dbReference type="ARBA" id="ARBA00023033"/>
    </source>
</evidence>
<dbReference type="PROSITE" id="PS00086">
    <property type="entry name" value="CYTOCHROME_P450"/>
    <property type="match status" value="1"/>
</dbReference>
<dbReference type="CDD" id="cd11061">
    <property type="entry name" value="CYP67-like"/>
    <property type="match status" value="1"/>
</dbReference>
<keyword evidence="3 7" id="KW-0479">Metal-binding</keyword>
<evidence type="ECO:0000256" key="2">
    <source>
        <dbReference type="ARBA" id="ARBA00010617"/>
    </source>
</evidence>
<evidence type="ECO:0000256" key="4">
    <source>
        <dbReference type="ARBA" id="ARBA00023002"/>
    </source>
</evidence>
<keyword evidence="4 8" id="KW-0560">Oxidoreductase</keyword>
<dbReference type="GO" id="GO:0004497">
    <property type="term" value="F:monooxygenase activity"/>
    <property type="evidence" value="ECO:0007669"/>
    <property type="project" value="UniProtKB-KW"/>
</dbReference>
<dbReference type="PRINTS" id="PR00385">
    <property type="entry name" value="P450"/>
</dbReference>
<comment type="cofactor">
    <cofactor evidence="1 7">
        <name>heme</name>
        <dbReference type="ChEBI" id="CHEBI:30413"/>
    </cofactor>
</comment>
<dbReference type="AlphaFoldDB" id="A0A8H7T0L3"/>
<evidence type="ECO:0000256" key="5">
    <source>
        <dbReference type="ARBA" id="ARBA00023004"/>
    </source>
</evidence>